<dbReference type="InterPro" id="IPR002293">
    <property type="entry name" value="AA/rel_permease1"/>
</dbReference>
<gene>
    <name evidence="7" type="ORF">LVJ94_23075</name>
</gene>
<protein>
    <submittedName>
        <fullName evidence="7">Amino acid permease</fullName>
    </submittedName>
</protein>
<feature type="transmembrane region" description="Helical" evidence="6">
    <location>
        <begin position="479"/>
        <end position="497"/>
    </location>
</feature>
<feature type="transmembrane region" description="Helical" evidence="6">
    <location>
        <begin position="503"/>
        <end position="521"/>
    </location>
</feature>
<dbReference type="EMBL" id="CP089983">
    <property type="protein sequence ID" value="WXB10097.1"/>
    <property type="molecule type" value="Genomic_DNA"/>
</dbReference>
<keyword evidence="5 6" id="KW-0472">Membrane</keyword>
<feature type="transmembrane region" description="Helical" evidence="6">
    <location>
        <begin position="324"/>
        <end position="346"/>
    </location>
</feature>
<evidence type="ECO:0000256" key="2">
    <source>
        <dbReference type="ARBA" id="ARBA00022448"/>
    </source>
</evidence>
<keyword evidence="3 6" id="KW-0812">Transmembrane</keyword>
<proteinExistence type="predicted"/>
<sequence length="535" mass="57248">MFERLFAIKTVEQIRANCEESEQAGTGLRRALTSWDLMLLGVGAIIGAGILSALGTGLAGGFDVNFGVTRPAAGPALILSFVITAVACTFTGLCYAELASMIPASGSAYTYAYATLGELMAWIIGWDLLLEYAVSNVAIAISWGSYATSLLDGMGIHLPGWLTLDTRTMLQPASEYAAAHTGLGFGNQLTLFAQARAGTLDGNTVFSHWDALAGAPVIFGIPVGMNLLAMFITVVITALCVAGVRESVRTNSILVAIKVVLLIGVIAVGAFYVHPENFHPFMPNGWRGVQAGAAIIFFAFIGFDAVSTTAEECKEPEKDLPRGILGSLLICTVIYIGVCAVVAGMLRYTDYQNIADPIAHAFAAVGLNWVAGVVSVAAVIALAGALLVYQIAQPRIFMVMSRDRLLPPWFGVVSPKTKTPVNATLLTGVIVLLPAGFMNIDEIVELTNIGTLFAFALVCLGVLVLRVRRPDAPRRFRAPWIWVNAPLGIVFCGWLSWGLPTHTWERFWIWLAVGLLFYFVYGARTPRGPANSPAK</sequence>
<dbReference type="PIRSF" id="PIRSF006060">
    <property type="entry name" value="AA_transporter"/>
    <property type="match status" value="1"/>
</dbReference>
<evidence type="ECO:0000313" key="8">
    <source>
        <dbReference type="Proteomes" id="UP001374803"/>
    </source>
</evidence>
<organism evidence="7 8">
    <name type="scientific">Pendulispora rubella</name>
    <dbReference type="NCBI Taxonomy" id="2741070"/>
    <lineage>
        <taxon>Bacteria</taxon>
        <taxon>Pseudomonadati</taxon>
        <taxon>Myxococcota</taxon>
        <taxon>Myxococcia</taxon>
        <taxon>Myxococcales</taxon>
        <taxon>Sorangiineae</taxon>
        <taxon>Pendulisporaceae</taxon>
        <taxon>Pendulispora</taxon>
    </lineage>
</organism>
<dbReference type="Proteomes" id="UP001374803">
    <property type="component" value="Chromosome"/>
</dbReference>
<feature type="transmembrane region" description="Helical" evidence="6">
    <location>
        <begin position="253"/>
        <end position="273"/>
    </location>
</feature>
<name>A0ABZ2LH83_9BACT</name>
<evidence type="ECO:0000313" key="7">
    <source>
        <dbReference type="EMBL" id="WXB10097.1"/>
    </source>
</evidence>
<feature type="transmembrane region" description="Helical" evidence="6">
    <location>
        <begin position="285"/>
        <end position="303"/>
    </location>
</feature>
<dbReference type="Pfam" id="PF13520">
    <property type="entry name" value="AA_permease_2"/>
    <property type="match status" value="1"/>
</dbReference>
<accession>A0ABZ2LH83</accession>
<evidence type="ECO:0000256" key="1">
    <source>
        <dbReference type="ARBA" id="ARBA00004141"/>
    </source>
</evidence>
<feature type="transmembrane region" description="Helical" evidence="6">
    <location>
        <begin position="72"/>
        <end position="96"/>
    </location>
</feature>
<evidence type="ECO:0000256" key="6">
    <source>
        <dbReference type="SAM" id="Phobius"/>
    </source>
</evidence>
<comment type="subcellular location">
    <subcellularLocation>
        <location evidence="1">Membrane</location>
        <topology evidence="1">Multi-pass membrane protein</topology>
    </subcellularLocation>
</comment>
<feature type="transmembrane region" description="Helical" evidence="6">
    <location>
        <begin position="421"/>
        <end position="440"/>
    </location>
</feature>
<feature type="transmembrane region" description="Helical" evidence="6">
    <location>
        <begin position="37"/>
        <end position="60"/>
    </location>
</feature>
<dbReference type="RefSeq" id="WP_394839773.1">
    <property type="nucleotide sequence ID" value="NZ_CP089929.1"/>
</dbReference>
<feature type="transmembrane region" description="Helical" evidence="6">
    <location>
        <begin position="446"/>
        <end position="467"/>
    </location>
</feature>
<keyword evidence="8" id="KW-1185">Reference proteome</keyword>
<dbReference type="PANTHER" id="PTHR43243:SF4">
    <property type="entry name" value="CATIONIC AMINO ACID TRANSPORTER 4"/>
    <property type="match status" value="1"/>
</dbReference>
<feature type="transmembrane region" description="Helical" evidence="6">
    <location>
        <begin position="217"/>
        <end position="241"/>
    </location>
</feature>
<keyword evidence="4 6" id="KW-1133">Transmembrane helix</keyword>
<feature type="transmembrane region" description="Helical" evidence="6">
    <location>
        <begin position="366"/>
        <end position="392"/>
    </location>
</feature>
<evidence type="ECO:0000256" key="4">
    <source>
        <dbReference type="ARBA" id="ARBA00022989"/>
    </source>
</evidence>
<dbReference type="Gene3D" id="1.20.1740.10">
    <property type="entry name" value="Amino acid/polyamine transporter I"/>
    <property type="match status" value="1"/>
</dbReference>
<reference evidence="7" key="1">
    <citation type="submission" date="2021-12" db="EMBL/GenBank/DDBJ databases">
        <title>Discovery of the Pendulisporaceae a myxobacterial family with distinct sporulation behavior and unique specialized metabolism.</title>
        <authorList>
            <person name="Garcia R."/>
            <person name="Popoff A."/>
            <person name="Bader C.D."/>
            <person name="Loehr J."/>
            <person name="Walesch S."/>
            <person name="Walt C."/>
            <person name="Boldt J."/>
            <person name="Bunk B."/>
            <person name="Haeckl F.J.F.P.J."/>
            <person name="Gunesch A.P."/>
            <person name="Birkelbach J."/>
            <person name="Nuebel U."/>
            <person name="Pietschmann T."/>
            <person name="Bach T."/>
            <person name="Mueller R."/>
        </authorList>
    </citation>
    <scope>NUCLEOTIDE SEQUENCE</scope>
    <source>
        <strain evidence="7">MSr11367</strain>
    </source>
</reference>
<keyword evidence="2" id="KW-0813">Transport</keyword>
<evidence type="ECO:0000256" key="5">
    <source>
        <dbReference type="ARBA" id="ARBA00023136"/>
    </source>
</evidence>
<evidence type="ECO:0000256" key="3">
    <source>
        <dbReference type="ARBA" id="ARBA00022692"/>
    </source>
</evidence>
<dbReference type="PANTHER" id="PTHR43243">
    <property type="entry name" value="INNER MEMBRANE TRANSPORTER YGJI-RELATED"/>
    <property type="match status" value="1"/>
</dbReference>